<proteinExistence type="predicted"/>
<dbReference type="Proteomes" id="UP001365542">
    <property type="component" value="Unassembled WGS sequence"/>
</dbReference>
<sequence>MADDGNNIGLQAEITNVPIAAISILRSVLPLIQALSADNVSPFALGQLELIGRSFPISGALARRTPDILTRSNSYRLRNLQLCIGWRRGDAAWTLAETVGGQAAALLSVALVELFCRNSAGEILYHLSERILPRGQQTATMAQLADLAETLANKMQKLTFGEHLKFQIDRIQKTYLNLGTKLSSDAIGSLLDRLTVESVVELLDAVQVALRDEDTVLYIEGFQGMGAVVGLLMGLCPGDIALFVENGVIFQGLRRSIIISIMHSKPFLLSKEKIVRGSKISMTLPSYFRPNEFLRRPGRMSDYDRITVRTEGCLGEMVRLVFDHVTFKPKDHVINCFASLVGAAICSFNSSDFMTNSKFPETGLRSLLGSSAKQRVQEKLSTYFGTDVDCTTRRSLISQYEELRQAISLLAPNSACQCTLSPGMHSWADQTATMSSCWLRSIWESLRAIFGYAILMTFLDTKCEALRIVQDPNLKAGNHFSNCLIRHINSQRDVPMSLLEVKSEYSVSDLHIDICRMFGMVEPTIKEAKKIVGVSNGAVSIFPSTLETLSHDAEHLVSYTLADGQYYDGRMNYRALVETDTPDPRQFAEKSLQPPREIDLSGSGAHSQVVMSVKGFHNSLCLRTVVHFRDSAIVLSFHAAHMAYMSSAIAPPCSHPSSGPVVLSDKAPIIATGVSAPCASDDRIAVVLTHGNSEAQFLAGVTDVPTLFQGNCCLDCVIRTAQSDGYKLLIQS</sequence>
<protein>
    <submittedName>
        <fullName evidence="1">Uncharacterized protein</fullName>
    </submittedName>
</protein>
<accession>A0AAV9X507</accession>
<evidence type="ECO:0000313" key="2">
    <source>
        <dbReference type="Proteomes" id="UP001365542"/>
    </source>
</evidence>
<comment type="caution">
    <text evidence="1">The sequence shown here is derived from an EMBL/GenBank/DDBJ whole genome shotgun (WGS) entry which is preliminary data.</text>
</comment>
<keyword evidence="2" id="KW-1185">Reference proteome</keyword>
<gene>
    <name evidence="1" type="ORF">TWF694_011355</name>
</gene>
<reference evidence="1 2" key="1">
    <citation type="submission" date="2019-10" db="EMBL/GenBank/DDBJ databases">
        <authorList>
            <person name="Palmer J.M."/>
        </authorList>
    </citation>
    <scope>NUCLEOTIDE SEQUENCE [LARGE SCALE GENOMIC DNA]</scope>
    <source>
        <strain evidence="1 2">TWF694</strain>
    </source>
</reference>
<evidence type="ECO:0000313" key="1">
    <source>
        <dbReference type="EMBL" id="KAK6537158.1"/>
    </source>
</evidence>
<organism evidence="1 2">
    <name type="scientific">Orbilia ellipsospora</name>
    <dbReference type="NCBI Taxonomy" id="2528407"/>
    <lineage>
        <taxon>Eukaryota</taxon>
        <taxon>Fungi</taxon>
        <taxon>Dikarya</taxon>
        <taxon>Ascomycota</taxon>
        <taxon>Pezizomycotina</taxon>
        <taxon>Orbiliomycetes</taxon>
        <taxon>Orbiliales</taxon>
        <taxon>Orbiliaceae</taxon>
        <taxon>Orbilia</taxon>
    </lineage>
</organism>
<dbReference type="EMBL" id="JAVHJO010000009">
    <property type="protein sequence ID" value="KAK6537158.1"/>
    <property type="molecule type" value="Genomic_DNA"/>
</dbReference>
<name>A0AAV9X507_9PEZI</name>
<dbReference type="AlphaFoldDB" id="A0AAV9X507"/>